<evidence type="ECO:0000259" key="12">
    <source>
        <dbReference type="PROSITE" id="PS50011"/>
    </source>
</evidence>
<keyword evidence="5" id="KW-0418">Kinase</keyword>
<dbReference type="InterPro" id="IPR002068">
    <property type="entry name" value="A-crystallin/Hsp20_dom"/>
</dbReference>
<feature type="compositionally biased region" description="Basic and acidic residues" evidence="10">
    <location>
        <begin position="612"/>
        <end position="736"/>
    </location>
</feature>
<accession>A0A8J5M3E6</accession>
<dbReference type="EMBL" id="JACMSC010000002">
    <property type="protein sequence ID" value="KAG6533366.1"/>
    <property type="molecule type" value="Genomic_DNA"/>
</dbReference>
<keyword evidence="4 9" id="KW-0547">Nucleotide-binding</keyword>
<dbReference type="GO" id="GO:0004674">
    <property type="term" value="F:protein serine/threonine kinase activity"/>
    <property type="evidence" value="ECO:0007669"/>
    <property type="project" value="UniProtKB-KW"/>
</dbReference>
<dbReference type="GO" id="GO:0005524">
    <property type="term" value="F:ATP binding"/>
    <property type="evidence" value="ECO:0007669"/>
    <property type="project" value="UniProtKB-UniRule"/>
</dbReference>
<protein>
    <recommendedName>
        <fullName evidence="1">non-specific serine/threonine protein kinase</fullName>
        <ecNumber evidence="1">2.7.11.1</ecNumber>
    </recommendedName>
</protein>
<dbReference type="InterPro" id="IPR008271">
    <property type="entry name" value="Ser/Thr_kinase_AS"/>
</dbReference>
<evidence type="ECO:0000256" key="10">
    <source>
        <dbReference type="SAM" id="MobiDB-lite"/>
    </source>
</evidence>
<evidence type="ECO:0000259" key="11">
    <source>
        <dbReference type="PROSITE" id="PS01031"/>
    </source>
</evidence>
<dbReference type="EC" id="2.7.11.1" evidence="1"/>
<dbReference type="CDD" id="cd00298">
    <property type="entry name" value="ACD_sHsps_p23-like"/>
    <property type="match status" value="1"/>
</dbReference>
<feature type="compositionally biased region" description="Low complexity" evidence="10">
    <location>
        <begin position="90"/>
        <end position="106"/>
    </location>
</feature>
<feature type="compositionally biased region" description="Polar residues" evidence="10">
    <location>
        <begin position="63"/>
        <end position="79"/>
    </location>
</feature>
<dbReference type="Proteomes" id="UP000734854">
    <property type="component" value="Unassembled WGS sequence"/>
</dbReference>
<sequence length="1089" mass="122828">MGLRPQVAQLASWEGSKEGSSKKKRRKKSKDCSSGKSEGTSCWMKFRLMGGCVPSSSRDKVDTSISSAATQCESKSTNDGSRDQPVAPMASGSTTTSNAESNSSMSKVGEELKVATQLRKFTFNELKSATRNFRPESLLGEGGFGCVFKGWIEENGTAPVKPGTGLTVAVKTLNHDGLQGHKEWLAEVDYLGQLQHPNLVKLIGYCIEDDQRLLVYEFMPRGSLENHLFRRTLPLPWSVRMKIAFGAAKGLAFLHEEAERPVIYRDFKSSNVLLDVDYNAKLSDFGLAKDAPEGDKTHVSTRVMGTYGYAAPEYVMTGYILKGHLTSKSDVYSFGVVLLEMMTGKRSMDKNRPNGEHNLVEWARPHLGERRRFYKLVDPHLEGNFSIKGAQKVSQLAQACLSRDPKARPLMSEVVEALGPIINLKDLASSSYFYQTMQTERSMTHSNSLGARNGLKPQGSFGRQGQQPTRSLSQGSHASPYRRSPKPNINLSQIFSSVSRGGFDIASLLMDSIRGQPKQVIFQDISPLTEHTETVESHVLRVHLPDFSSKDIRVRIDKNSTKLLVWCRKPLAQTTIARVELELDVPKDADVGQIRWGFEQGWLSLSMPKKRITQDPDRKEEEEMPKEKAENGETKKAESGERKKEEKLTPKEKAESGESKKKEEPMPKDEQKKSKEEEEEGMPKEPDSPKEKIEKDKTEEKAKEGSLPEDKPTVGADNREQERKKQLDKAKSKNDTIEEVAPSMYGEKPKACRKRERGEGRWEGANWRNKIEEIEEYWLDGGLVDKLMKSFESKKKLIYAAAVGFSVGFFVAQKLSSKDIRVRIDKNSMKLLVWCRKPLAQTTIARVELELDVPKDADVGQIRGGFEQGWLSLSMPKKRITQDPDRKEEEEMPKEKAENGETKKAESGERKKEEKLTPKEKAESGESKKKEEPMPKDEQKKSKEEEEEEGMPKEPDSPKEKIEKDKTEEKAKEGSLPEDKPTVGADNREQERKRQLDKAKSKKETTEEAAPSMYGEKPKACRKRERGEGRWEGANWRNKIEEIEEYWLDGGLVDKLMKSFESKKKLIYAAAVGFSVGFFVAQKLRSRST</sequence>
<keyword evidence="3" id="KW-0808">Transferase</keyword>
<dbReference type="InterPro" id="IPR000719">
    <property type="entry name" value="Prot_kinase_dom"/>
</dbReference>
<gene>
    <name evidence="13" type="ORF">ZIOFF_007233</name>
</gene>
<feature type="compositionally biased region" description="Polar residues" evidence="10">
    <location>
        <begin position="461"/>
        <end position="477"/>
    </location>
</feature>
<keyword evidence="6" id="KW-0611">Plant defense</keyword>
<feature type="region of interest" description="Disordered" evidence="10">
    <location>
        <begin position="443"/>
        <end position="488"/>
    </location>
</feature>
<dbReference type="CDD" id="cd14066">
    <property type="entry name" value="STKc_IRAK"/>
    <property type="match status" value="1"/>
</dbReference>
<evidence type="ECO:0000256" key="1">
    <source>
        <dbReference type="ARBA" id="ARBA00012513"/>
    </source>
</evidence>
<feature type="domain" description="SHSP" evidence="11">
    <location>
        <begin position="519"/>
        <end position="627"/>
    </location>
</feature>
<dbReference type="InterPro" id="IPR011009">
    <property type="entry name" value="Kinase-like_dom_sf"/>
</dbReference>
<feature type="domain" description="Protein kinase" evidence="12">
    <location>
        <begin position="133"/>
        <end position="422"/>
    </location>
</feature>
<feature type="region of interest" description="Disordered" evidence="10">
    <location>
        <begin position="607"/>
        <end position="741"/>
    </location>
</feature>
<evidence type="ECO:0000256" key="2">
    <source>
        <dbReference type="ARBA" id="ARBA00022527"/>
    </source>
</evidence>
<proteinExistence type="inferred from homology"/>
<keyword evidence="7 9" id="KW-0067">ATP-binding</keyword>
<evidence type="ECO:0000256" key="6">
    <source>
        <dbReference type="ARBA" id="ARBA00022821"/>
    </source>
</evidence>
<reference evidence="13 14" key="1">
    <citation type="submission" date="2020-08" db="EMBL/GenBank/DDBJ databases">
        <title>Plant Genome Project.</title>
        <authorList>
            <person name="Zhang R.-G."/>
        </authorList>
    </citation>
    <scope>NUCLEOTIDE SEQUENCE [LARGE SCALE GENOMIC DNA]</scope>
    <source>
        <tissue evidence="13">Rhizome</tissue>
    </source>
</reference>
<evidence type="ECO:0000313" key="13">
    <source>
        <dbReference type="EMBL" id="KAG6533366.1"/>
    </source>
</evidence>
<dbReference type="PROSITE" id="PS01031">
    <property type="entry name" value="SHSP"/>
    <property type="match status" value="1"/>
</dbReference>
<dbReference type="InterPro" id="IPR050823">
    <property type="entry name" value="Plant_Ser_Thr_Prot_Kinase"/>
</dbReference>
<dbReference type="SUPFAM" id="SSF49764">
    <property type="entry name" value="HSP20-like chaperones"/>
    <property type="match status" value="1"/>
</dbReference>
<evidence type="ECO:0000256" key="8">
    <source>
        <dbReference type="PROSITE-ProRule" id="PRU00285"/>
    </source>
</evidence>
<evidence type="ECO:0000313" key="14">
    <source>
        <dbReference type="Proteomes" id="UP000734854"/>
    </source>
</evidence>
<keyword evidence="2" id="KW-0723">Serine/threonine-protein kinase</keyword>
<dbReference type="Gene3D" id="2.60.40.790">
    <property type="match status" value="1"/>
</dbReference>
<feature type="region of interest" description="Disordered" evidence="10">
    <location>
        <begin position="54"/>
        <end position="108"/>
    </location>
</feature>
<dbReference type="Gene3D" id="3.30.200.20">
    <property type="entry name" value="Phosphorylase Kinase, domain 1"/>
    <property type="match status" value="1"/>
</dbReference>
<feature type="region of interest" description="Disordered" evidence="10">
    <location>
        <begin position="873"/>
        <end position="1030"/>
    </location>
</feature>
<feature type="region of interest" description="Disordered" evidence="10">
    <location>
        <begin position="1"/>
        <end position="39"/>
    </location>
</feature>
<evidence type="ECO:0000256" key="5">
    <source>
        <dbReference type="ARBA" id="ARBA00022777"/>
    </source>
</evidence>
<dbReference type="PANTHER" id="PTHR45621">
    <property type="entry name" value="OS01G0588500 PROTEIN-RELATED"/>
    <property type="match status" value="1"/>
</dbReference>
<evidence type="ECO:0000256" key="3">
    <source>
        <dbReference type="ARBA" id="ARBA00022679"/>
    </source>
</evidence>
<evidence type="ECO:0000256" key="7">
    <source>
        <dbReference type="ARBA" id="ARBA00022840"/>
    </source>
</evidence>
<dbReference type="FunFam" id="1.10.510.10:FF:000258">
    <property type="entry name" value="Probable serine/threonine-protein kinase PBL8"/>
    <property type="match status" value="1"/>
</dbReference>
<dbReference type="InterPro" id="IPR008978">
    <property type="entry name" value="HSP20-like_chaperone"/>
</dbReference>
<evidence type="ECO:0000256" key="4">
    <source>
        <dbReference type="ARBA" id="ARBA00022741"/>
    </source>
</evidence>
<dbReference type="Pfam" id="PF07714">
    <property type="entry name" value="PK_Tyr_Ser-Thr"/>
    <property type="match status" value="1"/>
</dbReference>
<dbReference type="AlphaFoldDB" id="A0A8J5M3E6"/>
<feature type="compositionally biased region" description="Basic and acidic residues" evidence="10">
    <location>
        <begin position="880"/>
        <end position="1006"/>
    </location>
</feature>
<dbReference type="PROSITE" id="PS00107">
    <property type="entry name" value="PROTEIN_KINASE_ATP"/>
    <property type="match status" value="1"/>
</dbReference>
<dbReference type="InterPro" id="IPR001245">
    <property type="entry name" value="Ser-Thr/Tyr_kinase_cat_dom"/>
</dbReference>
<organism evidence="13 14">
    <name type="scientific">Zingiber officinale</name>
    <name type="common">Ginger</name>
    <name type="synonym">Amomum zingiber</name>
    <dbReference type="NCBI Taxonomy" id="94328"/>
    <lineage>
        <taxon>Eukaryota</taxon>
        <taxon>Viridiplantae</taxon>
        <taxon>Streptophyta</taxon>
        <taxon>Embryophyta</taxon>
        <taxon>Tracheophyta</taxon>
        <taxon>Spermatophyta</taxon>
        <taxon>Magnoliopsida</taxon>
        <taxon>Liliopsida</taxon>
        <taxon>Zingiberales</taxon>
        <taxon>Zingiberaceae</taxon>
        <taxon>Zingiber</taxon>
    </lineage>
</organism>
<dbReference type="FunFam" id="3.30.200.20:FF:000228">
    <property type="entry name" value="Serine/threonine-protein kinase BIK1"/>
    <property type="match status" value="1"/>
</dbReference>
<dbReference type="Gene3D" id="1.10.510.10">
    <property type="entry name" value="Transferase(Phosphotransferase) domain 1"/>
    <property type="match status" value="1"/>
</dbReference>
<comment type="caution">
    <text evidence="13">The sequence shown here is derived from an EMBL/GenBank/DDBJ whole genome shotgun (WGS) entry which is preliminary data.</text>
</comment>
<dbReference type="PROSITE" id="PS50011">
    <property type="entry name" value="PROTEIN_KINASE_DOM"/>
    <property type="match status" value="1"/>
</dbReference>
<comment type="similarity">
    <text evidence="8">Belongs to the small heat shock protein (HSP20) family.</text>
</comment>
<dbReference type="SUPFAM" id="SSF56112">
    <property type="entry name" value="Protein kinase-like (PK-like)"/>
    <property type="match status" value="1"/>
</dbReference>
<dbReference type="InterPro" id="IPR017441">
    <property type="entry name" value="Protein_kinase_ATP_BS"/>
</dbReference>
<dbReference type="GO" id="GO:0006952">
    <property type="term" value="P:defense response"/>
    <property type="evidence" value="ECO:0007669"/>
    <property type="project" value="UniProtKB-KW"/>
</dbReference>
<dbReference type="PROSITE" id="PS00108">
    <property type="entry name" value="PROTEIN_KINASE_ST"/>
    <property type="match status" value="1"/>
</dbReference>
<keyword evidence="14" id="KW-1185">Reference proteome</keyword>
<feature type="binding site" evidence="9">
    <location>
        <position position="171"/>
    </location>
    <ligand>
        <name>ATP</name>
        <dbReference type="ChEBI" id="CHEBI:30616"/>
    </ligand>
</feature>
<evidence type="ECO:0000256" key="9">
    <source>
        <dbReference type="PROSITE-ProRule" id="PRU10141"/>
    </source>
</evidence>
<name>A0A8J5M3E6_ZINOF</name>